<comment type="subcellular location">
    <subcellularLocation>
        <location evidence="1">Cell membrane</location>
        <topology evidence="1">Multi-pass membrane protein</topology>
    </subcellularLocation>
</comment>
<dbReference type="Pfam" id="PF24878">
    <property type="entry name" value="YkcB_C"/>
    <property type="match status" value="1"/>
</dbReference>
<dbReference type="PANTHER" id="PTHR33908">
    <property type="entry name" value="MANNOSYLTRANSFERASE YKCB-RELATED"/>
    <property type="match status" value="1"/>
</dbReference>
<evidence type="ECO:0000259" key="9">
    <source>
        <dbReference type="Pfam" id="PF13231"/>
    </source>
</evidence>
<evidence type="ECO:0000256" key="5">
    <source>
        <dbReference type="ARBA" id="ARBA00022692"/>
    </source>
</evidence>
<feature type="transmembrane region" description="Helical" evidence="8">
    <location>
        <begin position="443"/>
        <end position="462"/>
    </location>
</feature>
<feature type="domain" description="Putative mannosyltransferase YkcA/B-like C-terminal" evidence="10">
    <location>
        <begin position="506"/>
        <end position="574"/>
    </location>
</feature>
<keyword evidence="4" id="KW-0808">Transferase</keyword>
<keyword evidence="3" id="KW-0328">Glycosyltransferase</keyword>
<reference evidence="11 12" key="1">
    <citation type="submission" date="2017-10" db="EMBL/GenBank/DDBJ databases">
        <title>Comparative genomics between pathogenic Norcardia.</title>
        <authorList>
            <person name="Zeng L."/>
        </authorList>
    </citation>
    <scope>NUCLEOTIDE SEQUENCE [LARGE SCALE GENOMIC DNA]</scope>
    <source>
        <strain evidence="11 12">NC_YFY_NT001</strain>
    </source>
</reference>
<feature type="transmembrane region" description="Helical" evidence="8">
    <location>
        <begin position="365"/>
        <end position="383"/>
    </location>
</feature>
<protein>
    <submittedName>
        <fullName evidence="11">Uncharacterized protein</fullName>
    </submittedName>
</protein>
<organism evidence="11 12">
    <name type="scientific">Nocardia terpenica</name>
    <dbReference type="NCBI Taxonomy" id="455432"/>
    <lineage>
        <taxon>Bacteria</taxon>
        <taxon>Bacillati</taxon>
        <taxon>Actinomycetota</taxon>
        <taxon>Actinomycetes</taxon>
        <taxon>Mycobacteriales</taxon>
        <taxon>Nocardiaceae</taxon>
        <taxon>Nocardia</taxon>
    </lineage>
</organism>
<feature type="transmembrane region" description="Helical" evidence="8">
    <location>
        <begin position="231"/>
        <end position="251"/>
    </location>
</feature>
<evidence type="ECO:0000259" key="10">
    <source>
        <dbReference type="Pfam" id="PF24878"/>
    </source>
</evidence>
<dbReference type="Proteomes" id="UP000221961">
    <property type="component" value="Chromosome"/>
</dbReference>
<feature type="domain" description="Glycosyltransferase RgtA/B/C/D-like" evidence="9">
    <location>
        <begin position="90"/>
        <end position="244"/>
    </location>
</feature>
<evidence type="ECO:0000256" key="6">
    <source>
        <dbReference type="ARBA" id="ARBA00022989"/>
    </source>
</evidence>
<dbReference type="InterPro" id="IPR038731">
    <property type="entry name" value="RgtA/B/C-like"/>
</dbReference>
<feature type="transmembrane region" description="Helical" evidence="8">
    <location>
        <begin position="165"/>
        <end position="183"/>
    </location>
</feature>
<evidence type="ECO:0000256" key="4">
    <source>
        <dbReference type="ARBA" id="ARBA00022679"/>
    </source>
</evidence>
<keyword evidence="6 8" id="KW-1133">Transmembrane helix</keyword>
<feature type="transmembrane region" description="Helical" evidence="8">
    <location>
        <begin position="309"/>
        <end position="326"/>
    </location>
</feature>
<evidence type="ECO:0000256" key="8">
    <source>
        <dbReference type="SAM" id="Phobius"/>
    </source>
</evidence>
<proteinExistence type="predicted"/>
<feature type="transmembrane region" description="Helical" evidence="8">
    <location>
        <begin position="189"/>
        <end position="219"/>
    </location>
</feature>
<feature type="transmembrane region" description="Helical" evidence="8">
    <location>
        <begin position="395"/>
        <end position="411"/>
    </location>
</feature>
<evidence type="ECO:0000256" key="7">
    <source>
        <dbReference type="ARBA" id="ARBA00023136"/>
    </source>
</evidence>
<dbReference type="EMBL" id="CP023778">
    <property type="protein sequence ID" value="ATL70613.1"/>
    <property type="molecule type" value="Genomic_DNA"/>
</dbReference>
<feature type="transmembrane region" description="Helical" evidence="8">
    <location>
        <begin position="134"/>
        <end position="156"/>
    </location>
</feature>
<evidence type="ECO:0000313" key="12">
    <source>
        <dbReference type="Proteomes" id="UP000221961"/>
    </source>
</evidence>
<keyword evidence="5 8" id="KW-0812">Transmembrane</keyword>
<feature type="transmembrane region" description="Helical" evidence="8">
    <location>
        <begin position="417"/>
        <end position="436"/>
    </location>
</feature>
<dbReference type="GO" id="GO:0005886">
    <property type="term" value="C:plasma membrane"/>
    <property type="evidence" value="ECO:0007669"/>
    <property type="project" value="UniProtKB-SubCell"/>
</dbReference>
<dbReference type="Pfam" id="PF13231">
    <property type="entry name" value="PMT_2"/>
    <property type="match status" value="1"/>
</dbReference>
<evidence type="ECO:0000256" key="3">
    <source>
        <dbReference type="ARBA" id="ARBA00022676"/>
    </source>
</evidence>
<evidence type="ECO:0000313" key="11">
    <source>
        <dbReference type="EMBL" id="ATL70613.1"/>
    </source>
</evidence>
<evidence type="ECO:0000256" key="1">
    <source>
        <dbReference type="ARBA" id="ARBA00004651"/>
    </source>
</evidence>
<dbReference type="GO" id="GO:0016763">
    <property type="term" value="F:pentosyltransferase activity"/>
    <property type="evidence" value="ECO:0007669"/>
    <property type="project" value="TreeGrafter"/>
</dbReference>
<dbReference type="GO" id="GO:0010041">
    <property type="term" value="P:response to iron(III) ion"/>
    <property type="evidence" value="ECO:0007669"/>
    <property type="project" value="TreeGrafter"/>
</dbReference>
<feature type="transmembrane region" description="Helical" evidence="8">
    <location>
        <begin position="35"/>
        <end position="53"/>
    </location>
</feature>
<accession>A0A291RSX7</accession>
<name>A0A291RSX7_9NOCA</name>
<keyword evidence="7 8" id="KW-0472">Membrane</keyword>
<feature type="transmembrane region" description="Helical" evidence="8">
    <location>
        <begin position="338"/>
        <end position="359"/>
    </location>
</feature>
<dbReference type="PANTHER" id="PTHR33908:SF3">
    <property type="entry name" value="UNDECAPRENYL PHOSPHATE-ALPHA-4-AMINO-4-DEOXY-L-ARABINOSE ARABINOSYL TRANSFERASE"/>
    <property type="match status" value="1"/>
</dbReference>
<dbReference type="AlphaFoldDB" id="A0A291RSX7"/>
<dbReference type="GO" id="GO:0009103">
    <property type="term" value="P:lipopolysaccharide biosynthetic process"/>
    <property type="evidence" value="ECO:0007669"/>
    <property type="project" value="UniProtKB-ARBA"/>
</dbReference>
<dbReference type="KEGG" id="ntp:CRH09_35020"/>
<keyword evidence="2" id="KW-1003">Cell membrane</keyword>
<sequence length="605" mass="63666">MRATGDDRDDRAEGGRKEVVPLAFGGRWDRRFGRLALWAIAAVAAVTYCWGIGAVEPEIFYAAAARSMSASWHNFFFAAFDPEATVSVDKLPGAFWIQAASVRIFGPHVWAVMLPQAIEGVLTILVLHRAIRRIAGPVAGLVAAAAMACTPVTVALNRGNISDTLLILLLVLAADAMTTAILANRPRWFLLTGLLVGLAFQAKMIQAWLILPVFLLAWLVGTPAGRWRQRVGWAAAMIAVAGAVSFSWMTAVSLVPADRRPYVDASQHNSLFEQVFVYNLPGRHTTAERLVLGPANRFDHLLGGAGGRSIGWLVPIALVCLIALTIRAIRHRGRTDPLTAGLALWGSWLVGHAAVFLIAGTVYPYYLAVLAPAIAAILGVGAAEFAGHASPLRRYGPAAAIATAGYAWWLFAPASNAVRWGVPVVAVAIAGTAAGLRGIRCTAALIVAILLPPAAASVSVVADGGGAFDTAFQPVAISRVTHTALHAARQGAGTVVTDLGADDDPVLAAYTSLLAAPMIFATGAEILPIGGFLGAAPVPSVEGLAHMAADGQLHLVLLESAYTGDDRAEWIRNHCRRVDPGTDAVVRTLKGWAAEGIDARVYDCG</sequence>
<dbReference type="InterPro" id="IPR050297">
    <property type="entry name" value="LipidA_mod_glycosyltrf_83"/>
</dbReference>
<evidence type="ECO:0000256" key="2">
    <source>
        <dbReference type="ARBA" id="ARBA00022475"/>
    </source>
</evidence>
<dbReference type="InterPro" id="IPR056785">
    <property type="entry name" value="YkcA/B-like_C"/>
</dbReference>
<gene>
    <name evidence="11" type="ORF">CRH09_35020</name>
</gene>